<organism evidence="2 3">
    <name type="scientific">Rhynchospora breviuscula</name>
    <dbReference type="NCBI Taxonomy" id="2022672"/>
    <lineage>
        <taxon>Eukaryota</taxon>
        <taxon>Viridiplantae</taxon>
        <taxon>Streptophyta</taxon>
        <taxon>Embryophyta</taxon>
        <taxon>Tracheophyta</taxon>
        <taxon>Spermatophyta</taxon>
        <taxon>Magnoliopsida</taxon>
        <taxon>Liliopsida</taxon>
        <taxon>Poales</taxon>
        <taxon>Cyperaceae</taxon>
        <taxon>Cyperoideae</taxon>
        <taxon>Rhynchosporeae</taxon>
        <taxon>Rhynchospora</taxon>
    </lineage>
</organism>
<evidence type="ECO:0000313" key="2">
    <source>
        <dbReference type="EMBL" id="KAJ1687710.1"/>
    </source>
</evidence>
<proteinExistence type="predicted"/>
<dbReference type="AlphaFoldDB" id="A0A9Q0C5U5"/>
<accession>A0A9Q0C5U5</accession>
<dbReference type="InterPro" id="IPR052965">
    <property type="entry name" value="Pigment-catalase-like"/>
</dbReference>
<dbReference type="Proteomes" id="UP001151287">
    <property type="component" value="Unassembled WGS sequence"/>
</dbReference>
<dbReference type="PANTHER" id="PTHR31694">
    <property type="entry name" value="DESICCATION-LIKE PROTEIN"/>
    <property type="match status" value="1"/>
</dbReference>
<comment type="caution">
    <text evidence="2">The sequence shown here is derived from an EMBL/GenBank/DDBJ whole genome shotgun (WGS) entry which is preliminary data.</text>
</comment>
<sequence>MGTSQRFPQLITFFALSVLIFQTHHSNAFYFHCNPHLPVLGRPIYPTDIDLLQFALNLEYLETEWFLNGALGYGLDNIAPRLAAGGPPPLGAKIAKLDNLTKEIIAEFGYQEVGHLRAIKSTVGGFPRPLIDLRARNFAKIMDNAFGYNLDPPFNPYLNTINYLLASYIIPYVGLVGYVGASPNINGYVSKGLLTGLLAVESGQDAVIRTLLYQKAEEIVPPYKNLTVADFTAHISCLRDRLGACGDKDEGLIVSRNSGAERRTSSNILSADSNSLGYRRTPAEILRIVYGTGDESRPGGFLPRGGGGKLATEMLKFRLNDHLN</sequence>
<dbReference type="EMBL" id="JAMQYH010000005">
    <property type="protein sequence ID" value="KAJ1687710.1"/>
    <property type="molecule type" value="Genomic_DNA"/>
</dbReference>
<evidence type="ECO:0000313" key="3">
    <source>
        <dbReference type="Proteomes" id="UP001151287"/>
    </source>
</evidence>
<dbReference type="Pfam" id="PF13668">
    <property type="entry name" value="Ferritin_2"/>
    <property type="match status" value="1"/>
</dbReference>
<protein>
    <recommendedName>
        <fullName evidence="4">Desiccation-related protein PCC13-62</fullName>
    </recommendedName>
</protein>
<reference evidence="2" key="1">
    <citation type="journal article" date="2022" name="Cell">
        <title>Repeat-based holocentromeres influence genome architecture and karyotype evolution.</title>
        <authorList>
            <person name="Hofstatter P.G."/>
            <person name="Thangavel G."/>
            <person name="Lux T."/>
            <person name="Neumann P."/>
            <person name="Vondrak T."/>
            <person name="Novak P."/>
            <person name="Zhang M."/>
            <person name="Costa L."/>
            <person name="Castellani M."/>
            <person name="Scott A."/>
            <person name="Toegelov H."/>
            <person name="Fuchs J."/>
            <person name="Mata-Sucre Y."/>
            <person name="Dias Y."/>
            <person name="Vanzela A.L.L."/>
            <person name="Huettel B."/>
            <person name="Almeida C.C.S."/>
            <person name="Simkova H."/>
            <person name="Souza G."/>
            <person name="Pedrosa-Harand A."/>
            <person name="Macas J."/>
            <person name="Mayer K.F.X."/>
            <person name="Houben A."/>
            <person name="Marques A."/>
        </authorList>
    </citation>
    <scope>NUCLEOTIDE SEQUENCE</scope>
    <source>
        <strain evidence="2">RhyBre1mFocal</strain>
    </source>
</reference>
<evidence type="ECO:0008006" key="4">
    <source>
        <dbReference type="Google" id="ProtNLM"/>
    </source>
</evidence>
<feature type="signal peptide" evidence="1">
    <location>
        <begin position="1"/>
        <end position="28"/>
    </location>
</feature>
<name>A0A9Q0C5U5_9POAL</name>
<evidence type="ECO:0000256" key="1">
    <source>
        <dbReference type="SAM" id="SignalP"/>
    </source>
</evidence>
<keyword evidence="1" id="KW-0732">Signal</keyword>
<dbReference type="OrthoDB" id="1001765at2759"/>
<dbReference type="PANTHER" id="PTHR31694:SF26">
    <property type="entry name" value="OS05G0151100 PROTEIN"/>
    <property type="match status" value="1"/>
</dbReference>
<feature type="chain" id="PRO_5040411640" description="Desiccation-related protein PCC13-62" evidence="1">
    <location>
        <begin position="29"/>
        <end position="324"/>
    </location>
</feature>
<keyword evidence="3" id="KW-1185">Reference proteome</keyword>
<gene>
    <name evidence="2" type="ORF">LUZ63_019100</name>
</gene>